<keyword evidence="2" id="KW-0472">Membrane</keyword>
<evidence type="ECO:0000313" key="3">
    <source>
        <dbReference type="EMBL" id="THW70114.1"/>
    </source>
</evidence>
<keyword evidence="2" id="KW-0812">Transmembrane</keyword>
<organism evidence="3 4">
    <name type="scientific">Aureobasidium pullulans</name>
    <name type="common">Black yeast</name>
    <name type="synonym">Pullularia pullulans</name>
    <dbReference type="NCBI Taxonomy" id="5580"/>
    <lineage>
        <taxon>Eukaryota</taxon>
        <taxon>Fungi</taxon>
        <taxon>Dikarya</taxon>
        <taxon>Ascomycota</taxon>
        <taxon>Pezizomycotina</taxon>
        <taxon>Dothideomycetes</taxon>
        <taxon>Dothideomycetidae</taxon>
        <taxon>Dothideales</taxon>
        <taxon>Saccotheciaceae</taxon>
        <taxon>Aureobasidium</taxon>
    </lineage>
</organism>
<gene>
    <name evidence="3" type="ORF">D6D19_08027</name>
</gene>
<name>A0A4S8T126_AURPU</name>
<feature type="region of interest" description="Disordered" evidence="1">
    <location>
        <begin position="106"/>
        <end position="144"/>
    </location>
</feature>
<evidence type="ECO:0000256" key="2">
    <source>
        <dbReference type="SAM" id="Phobius"/>
    </source>
</evidence>
<evidence type="ECO:0000313" key="4">
    <source>
        <dbReference type="Proteomes" id="UP000308802"/>
    </source>
</evidence>
<keyword evidence="2" id="KW-1133">Transmembrane helix</keyword>
<accession>A0A4S8T126</accession>
<dbReference type="AlphaFoldDB" id="A0A4S8T126"/>
<comment type="caution">
    <text evidence="3">The sequence shown here is derived from an EMBL/GenBank/DDBJ whole genome shotgun (WGS) entry which is preliminary data.</text>
</comment>
<feature type="compositionally biased region" description="Low complexity" evidence="1">
    <location>
        <begin position="117"/>
        <end position="127"/>
    </location>
</feature>
<dbReference type="EMBL" id="QZAO01000351">
    <property type="protein sequence ID" value="THW70114.1"/>
    <property type="molecule type" value="Genomic_DNA"/>
</dbReference>
<evidence type="ECO:0000256" key="1">
    <source>
        <dbReference type="SAM" id="MobiDB-lite"/>
    </source>
</evidence>
<reference evidence="3 4" key="1">
    <citation type="submission" date="2018-10" db="EMBL/GenBank/DDBJ databases">
        <title>Fifty Aureobasidium pullulans genomes reveal a recombining polyextremotolerant generalist.</title>
        <authorList>
            <person name="Gostincar C."/>
            <person name="Turk M."/>
            <person name="Zajc J."/>
            <person name="Gunde-Cimerman N."/>
        </authorList>
    </citation>
    <scope>NUCLEOTIDE SEQUENCE [LARGE SCALE GENOMIC DNA]</scope>
    <source>
        <strain evidence="3 4">EXF-10659</strain>
    </source>
</reference>
<dbReference type="InterPro" id="IPR021369">
    <property type="entry name" value="DUF2985"/>
</dbReference>
<proteinExistence type="predicted"/>
<protein>
    <submittedName>
        <fullName evidence="3">Uncharacterized protein</fullName>
    </submittedName>
</protein>
<feature type="transmembrane region" description="Helical" evidence="2">
    <location>
        <begin position="179"/>
        <end position="200"/>
    </location>
</feature>
<feature type="compositionally biased region" description="Basic and acidic residues" evidence="1">
    <location>
        <begin position="106"/>
        <end position="116"/>
    </location>
</feature>
<feature type="transmembrane region" description="Helical" evidence="2">
    <location>
        <begin position="331"/>
        <end position="353"/>
    </location>
</feature>
<dbReference type="Pfam" id="PF11204">
    <property type="entry name" value="DUF2985"/>
    <property type="match status" value="1"/>
</dbReference>
<dbReference type="Proteomes" id="UP000308802">
    <property type="component" value="Unassembled WGS sequence"/>
</dbReference>
<dbReference type="PANTHER" id="PTHR35872">
    <property type="entry name" value="INTEGRAL MEMBRANE PROTEIN (AFU_ORTHOLOGUE AFUA_5G07110)"/>
    <property type="match status" value="1"/>
</dbReference>
<sequence length="375" mass="41586">MDFSELVTSHFTAMADNVDPPSDDGPSQGTVGRLRNMSVSAASKVINLNPQLGMWKATGTAIAHAPNLKDLRSPVVGGENIVFDENGHSARVAHADDLKQDFLVRTKTQQERKDTKSSISPSESSQSNEKNALPEVVKTQSSTYQPPVQEVEHVKVPWTTAAKHGLTAARKFILTPTGFLITVYGLNVVAWGAMLFFLILKAAPAMNHPDNGDADSSPRKIWLEIDSQILNALFCLTAFGLAPWRFRDLWWCACWRAGWGPENGHAALKKLAKRNDDWFRMGARHGEEHLEDVRLTFTGKHAPPTSPWKLDFVVGMAFMMWHYNRIDRPTWGAGLFIGLGCGVSMIAGVMSWWEGRKIKIIEGPKVLAKSQEDEI</sequence>
<dbReference type="PANTHER" id="PTHR35872:SF1">
    <property type="entry name" value="ALPHA-L-RHAMNOSIDASE C"/>
    <property type="match status" value="1"/>
</dbReference>